<dbReference type="Pfam" id="PF10699">
    <property type="entry name" value="HAP2-GCS1"/>
    <property type="match status" value="1"/>
</dbReference>
<evidence type="ECO:0000256" key="12">
    <source>
        <dbReference type="SAM" id="Phobius"/>
    </source>
</evidence>
<feature type="region of interest" description="Disordered" evidence="11">
    <location>
        <begin position="733"/>
        <end position="862"/>
    </location>
</feature>
<proteinExistence type="inferred from homology"/>
<keyword evidence="8 12" id="KW-0472">Membrane</keyword>
<accession>A0A1G4GW95</accession>
<keyword evidence="4 12" id="KW-0812">Transmembrane</keyword>
<evidence type="ECO:0000313" key="18">
    <source>
        <dbReference type="Proteomes" id="UP000305196"/>
    </source>
</evidence>
<evidence type="ECO:0000256" key="2">
    <source>
        <dbReference type="ARBA" id="ARBA00010929"/>
    </source>
</evidence>
<dbReference type="InterPro" id="IPR018928">
    <property type="entry name" value="HAP2/GCS1_dom"/>
</dbReference>
<sequence length="862" mass="97250">MKPTRALQSLVLLLCCAIFGRDKREDGGRSVSFIQVAHSFAKKKVCTSSSDDSTCRMVAFGQLDVSNNSVLRLKVLRPDGKGYFLTIRRDYVTILYYLKYMKDIPFKYTEVVDVFNHQKFKKYSEREIKEYTSTCNVRRIEEINSPDGDFPPHFLEYIKGEACSCQSYNLFRDNKDIKRSKLKCIYFNMLFSESATVYSRHCAIMDFSSYAVYDIDYPPLFNTQVDITVQEYSYDDVSSVLNKTYDLVTKEKKYELNDSITEIRDDYFDLWLLLRSEFHGKNTLVNLSNDYILIPSAPVHDIDVLASDVTRNCGLQENSPLLKGCDYHGVCNEIHPCLRKALMMPKYLFDLSGKTCDKFGVSLTKWRAANGNFCAAPPGHCISVNLQRYYDAHKAAMDSDGASKYKIKNVYASEPQTRIYKPSTLPDHLKDKINNNHKKIDANDLDNKVFYNPKTAAHTQFIEYKFNGNHSVEIKFETNALEVYEIRPVSTATITHITTPKNCSSNQSESKDCVLIVHTWNNSANVGSNFSCHVICTDKETGKIATHIGPISPVNAFIDANKNYAFYFIIKFLINKEIKTMCKAVLRDSNGKECSKEDFLLTSKETVHVVDIALPEMTVETSVTKYDSEPEASQNDNSDTCKCTFEIFCYLFNMKKCVNYYTKRIKNVIKKFAIIAILVILAPALIPLLPFFIKFFFVCLSLALRIYHSLLVALQSINLAGIKERLHIRGKRSKCKKGTTGATGAASSSSSSLIETSSVSSMSQKGGTRNGSFRVKKSAKSEALKQTRRKKKKKKSGRMGNKTMTGAHSRNDYSQHGGSSSEGTAIYSSQSASSIDLSQSDRSSNKGTRAPSRAHARGSYNV</sequence>
<feature type="compositionally biased region" description="Low complexity" evidence="11">
    <location>
        <begin position="825"/>
        <end position="842"/>
    </location>
</feature>
<evidence type="ECO:0000256" key="10">
    <source>
        <dbReference type="ARBA" id="ARBA00023279"/>
    </source>
</evidence>
<dbReference type="EMBL" id="LT615263">
    <property type="protein sequence ID" value="SCO72287.1"/>
    <property type="molecule type" value="Genomic_DNA"/>
</dbReference>
<evidence type="ECO:0000313" key="15">
    <source>
        <dbReference type="EMBL" id="SCO66860.1"/>
    </source>
</evidence>
<evidence type="ECO:0000313" key="17">
    <source>
        <dbReference type="Proteomes" id="UP000196402"/>
    </source>
</evidence>
<evidence type="ECO:0000256" key="11">
    <source>
        <dbReference type="SAM" id="MobiDB-lite"/>
    </source>
</evidence>
<keyword evidence="3" id="KW-1003">Cell membrane</keyword>
<feature type="chain" id="PRO_5010949342" evidence="13">
    <location>
        <begin position="23"/>
        <end position="862"/>
    </location>
</feature>
<dbReference type="PANTHER" id="PTHR31764:SF0">
    <property type="entry name" value="GENERATIVE CELL SPECIFIC-1_HAP2 DOMAIN-CONTAINING PROTEIN"/>
    <property type="match status" value="1"/>
</dbReference>
<reference evidence="17 18" key="1">
    <citation type="submission" date="2016-07" db="EMBL/GenBank/DDBJ databases">
        <authorList>
            <consortium name="Pathogen Informatics"/>
        </authorList>
    </citation>
    <scope>NUCLEOTIDE SEQUENCE [LARGE SCALE GENOMIC DNA]</scope>
</reference>
<organism evidence="15 17">
    <name type="scientific">Plasmodium vivax</name>
    <name type="common">malaria parasite P. vivax</name>
    <dbReference type="NCBI Taxonomy" id="5855"/>
    <lineage>
        <taxon>Eukaryota</taxon>
        <taxon>Sar</taxon>
        <taxon>Alveolata</taxon>
        <taxon>Apicomplexa</taxon>
        <taxon>Aconoidasida</taxon>
        <taxon>Haemosporida</taxon>
        <taxon>Plasmodiidae</taxon>
        <taxon>Plasmodium</taxon>
        <taxon>Plasmodium (Plasmodium)</taxon>
    </lineage>
</organism>
<dbReference type="InterPro" id="IPR040326">
    <property type="entry name" value="HAP2/GCS1"/>
</dbReference>
<dbReference type="AlphaFoldDB" id="A0A1G4GW95"/>
<evidence type="ECO:0000256" key="9">
    <source>
        <dbReference type="ARBA" id="ARBA00023157"/>
    </source>
</evidence>
<feature type="domain" description="Generative cell specific-1/HAP2" evidence="14">
    <location>
        <begin position="65"/>
        <end position="655"/>
    </location>
</feature>
<feature type="transmembrane region" description="Helical" evidence="12">
    <location>
        <begin position="672"/>
        <end position="704"/>
    </location>
</feature>
<dbReference type="GO" id="GO:0007338">
    <property type="term" value="P:single fertilization"/>
    <property type="evidence" value="ECO:0007669"/>
    <property type="project" value="UniProtKB-KW"/>
</dbReference>
<keyword evidence="7" id="KW-0446">Lipid-binding</keyword>
<evidence type="ECO:0000313" key="16">
    <source>
        <dbReference type="EMBL" id="SCO72287.1"/>
    </source>
</evidence>
<dbReference type="VEuPathDB" id="PlasmoDB:PVP01_0814300"/>
<evidence type="ECO:0000256" key="3">
    <source>
        <dbReference type="ARBA" id="ARBA00022475"/>
    </source>
</evidence>
<dbReference type="GO" id="GO:0005886">
    <property type="term" value="C:plasma membrane"/>
    <property type="evidence" value="ECO:0007669"/>
    <property type="project" value="UniProtKB-SubCell"/>
</dbReference>
<dbReference type="VEuPathDB" id="PlasmoDB:PVW1_080019600"/>
<gene>
    <name evidence="16" type="ORF">PVC01_080019100</name>
    <name evidence="15" type="ORF">PVT01_080019300</name>
</gene>
<evidence type="ECO:0000256" key="13">
    <source>
        <dbReference type="SAM" id="SignalP"/>
    </source>
</evidence>
<feature type="compositionally biased region" description="Polar residues" evidence="11">
    <location>
        <begin position="802"/>
        <end position="823"/>
    </location>
</feature>
<name>A0A1G4GW95_PLAVI</name>
<keyword evidence="6 12" id="KW-1133">Transmembrane helix</keyword>
<evidence type="ECO:0000259" key="14">
    <source>
        <dbReference type="Pfam" id="PF10699"/>
    </source>
</evidence>
<dbReference type="VEuPathDB" id="PlasmoDB:PVX_094925"/>
<comment type="similarity">
    <text evidence="2">Belongs to the HAP2/GCS1 family.</text>
</comment>
<comment type="subcellular location">
    <subcellularLocation>
        <location evidence="1">Cell membrane</location>
        <topology evidence="1">Single-pass type I membrane protein</topology>
    </subcellularLocation>
</comment>
<evidence type="ECO:0000256" key="8">
    <source>
        <dbReference type="ARBA" id="ARBA00023136"/>
    </source>
</evidence>
<dbReference type="eggNOG" id="ENOG502SE1K">
    <property type="taxonomic scope" value="Eukaryota"/>
</dbReference>
<dbReference type="EMBL" id="LT615246">
    <property type="protein sequence ID" value="SCO66860.1"/>
    <property type="molecule type" value="Genomic_DNA"/>
</dbReference>
<feature type="signal peptide" evidence="13">
    <location>
        <begin position="1"/>
        <end position="22"/>
    </location>
</feature>
<dbReference type="PANTHER" id="PTHR31764">
    <property type="entry name" value="PROTEIN HAPLESS 2"/>
    <property type="match status" value="1"/>
</dbReference>
<dbReference type="VEuPathDB" id="PlasmoDB:PVPAM_080026400"/>
<keyword evidence="10" id="KW-0278">Fertilization</keyword>
<keyword evidence="9" id="KW-1015">Disulfide bond</keyword>
<evidence type="ECO:0000256" key="1">
    <source>
        <dbReference type="ARBA" id="ARBA00004251"/>
    </source>
</evidence>
<evidence type="ECO:0000256" key="5">
    <source>
        <dbReference type="ARBA" id="ARBA00022729"/>
    </source>
</evidence>
<feature type="compositionally biased region" description="Basic residues" evidence="11">
    <location>
        <begin position="786"/>
        <end position="797"/>
    </location>
</feature>
<dbReference type="GO" id="GO:0008289">
    <property type="term" value="F:lipid binding"/>
    <property type="evidence" value="ECO:0007669"/>
    <property type="project" value="UniProtKB-KW"/>
</dbReference>
<feature type="compositionally biased region" description="Low complexity" evidence="11">
    <location>
        <begin position="738"/>
        <end position="763"/>
    </location>
</feature>
<evidence type="ECO:0000256" key="7">
    <source>
        <dbReference type="ARBA" id="ARBA00023121"/>
    </source>
</evidence>
<evidence type="ECO:0000256" key="4">
    <source>
        <dbReference type="ARBA" id="ARBA00022692"/>
    </source>
</evidence>
<keyword evidence="5 13" id="KW-0732">Signal</keyword>
<dbReference type="Proteomes" id="UP000196402">
    <property type="component" value="Chromosome 8"/>
</dbReference>
<evidence type="ECO:0000256" key="6">
    <source>
        <dbReference type="ARBA" id="ARBA00022989"/>
    </source>
</evidence>
<dbReference type="Proteomes" id="UP000305196">
    <property type="component" value="Chromosome 8"/>
</dbReference>
<protein>
    <submittedName>
        <fullName evidence="15">Male gamete fusion factor HAP2, putative</fullName>
    </submittedName>
</protein>